<feature type="transmembrane region" description="Helical" evidence="1">
    <location>
        <begin position="163"/>
        <end position="184"/>
    </location>
</feature>
<sequence>MNTEVKQALSKVPEVTLIFWVIKIFATTLGETGGDALSMSMGLGYLLSTAIFGAIFMVAVSFQMYSKKFHPVTYWATIIATTTVGTTLADYADRSLGIGYAGGSALLLGLLLSSLLVWKQTLGSVAVDTVSSPKSEIFYWVTIMFSQTLGTALGDWVADTEGLGYLASALIFGGLLAAIAVAYYRTKISRTVLFWAAFILTRPLGAVVGDFLDKPYTSGGLELSRYSASAALMLVIVLMIFAFNHRPAATTH</sequence>
<protein>
    <submittedName>
        <fullName evidence="2">Uncharacterized membrane-anchored protein</fullName>
    </submittedName>
</protein>
<feature type="transmembrane region" description="Helical" evidence="1">
    <location>
        <begin position="137"/>
        <end position="157"/>
    </location>
</feature>
<dbReference type="Pfam" id="PF03988">
    <property type="entry name" value="DUF347"/>
    <property type="match status" value="4"/>
</dbReference>
<feature type="transmembrane region" description="Helical" evidence="1">
    <location>
        <begin position="191"/>
        <end position="212"/>
    </location>
</feature>
<name>A0A1H2EJD9_9PSED</name>
<dbReference type="STRING" id="364197.SAMN05216296_0842"/>
<feature type="transmembrane region" description="Helical" evidence="1">
    <location>
        <begin position="72"/>
        <end position="92"/>
    </location>
</feature>
<feature type="transmembrane region" description="Helical" evidence="1">
    <location>
        <begin position="12"/>
        <end position="30"/>
    </location>
</feature>
<evidence type="ECO:0000313" key="3">
    <source>
        <dbReference type="Proteomes" id="UP000243232"/>
    </source>
</evidence>
<accession>A0A1H2EJD9</accession>
<dbReference type="RefSeq" id="WP_090193234.1">
    <property type="nucleotide sequence ID" value="NZ_LT629785.1"/>
</dbReference>
<dbReference type="OrthoDB" id="9794709at2"/>
<gene>
    <name evidence="2" type="ORF">SAMN05216296_0842</name>
</gene>
<feature type="transmembrane region" description="Helical" evidence="1">
    <location>
        <begin position="42"/>
        <end position="60"/>
    </location>
</feature>
<feature type="transmembrane region" description="Helical" evidence="1">
    <location>
        <begin position="98"/>
        <end position="117"/>
    </location>
</feature>
<organism evidence="2 3">
    <name type="scientific">Pseudomonas pohangensis</name>
    <dbReference type="NCBI Taxonomy" id="364197"/>
    <lineage>
        <taxon>Bacteria</taxon>
        <taxon>Pseudomonadati</taxon>
        <taxon>Pseudomonadota</taxon>
        <taxon>Gammaproteobacteria</taxon>
        <taxon>Pseudomonadales</taxon>
        <taxon>Pseudomonadaceae</taxon>
        <taxon>Pseudomonas</taxon>
    </lineage>
</organism>
<dbReference type="AlphaFoldDB" id="A0A1H2EJD9"/>
<keyword evidence="1" id="KW-1133">Transmembrane helix</keyword>
<reference evidence="3" key="1">
    <citation type="submission" date="2016-10" db="EMBL/GenBank/DDBJ databases">
        <authorList>
            <person name="Varghese N."/>
            <person name="Submissions S."/>
        </authorList>
    </citation>
    <scope>NUCLEOTIDE SEQUENCE [LARGE SCALE GENOMIC DNA]</scope>
    <source>
        <strain evidence="3">DSM 17875</strain>
    </source>
</reference>
<feature type="transmembrane region" description="Helical" evidence="1">
    <location>
        <begin position="224"/>
        <end position="243"/>
    </location>
</feature>
<dbReference type="Proteomes" id="UP000243232">
    <property type="component" value="Chromosome I"/>
</dbReference>
<keyword evidence="1" id="KW-0472">Membrane</keyword>
<proteinExistence type="predicted"/>
<keyword evidence="3" id="KW-1185">Reference proteome</keyword>
<evidence type="ECO:0000313" key="2">
    <source>
        <dbReference type="EMBL" id="SDT95235.1"/>
    </source>
</evidence>
<evidence type="ECO:0000256" key="1">
    <source>
        <dbReference type="SAM" id="Phobius"/>
    </source>
</evidence>
<dbReference type="EMBL" id="LT629785">
    <property type="protein sequence ID" value="SDT95235.1"/>
    <property type="molecule type" value="Genomic_DNA"/>
</dbReference>
<dbReference type="InterPro" id="IPR007136">
    <property type="entry name" value="DUF347"/>
</dbReference>
<keyword evidence="1" id="KW-0812">Transmembrane</keyword>